<comment type="caution">
    <text evidence="2">The sequence shown here is derived from an EMBL/GenBank/DDBJ whole genome shotgun (WGS) entry which is preliminary data.</text>
</comment>
<evidence type="ECO:0000313" key="2">
    <source>
        <dbReference type="EMBL" id="SAK68052.1"/>
    </source>
</evidence>
<dbReference type="GO" id="GO:0005886">
    <property type="term" value="C:plasma membrane"/>
    <property type="evidence" value="ECO:0007669"/>
    <property type="project" value="TreeGrafter"/>
</dbReference>
<dbReference type="OrthoDB" id="5297034at2"/>
<dbReference type="EMBL" id="FCOB02000013">
    <property type="protein sequence ID" value="SAK68052.1"/>
    <property type="molecule type" value="Genomic_DNA"/>
</dbReference>
<accession>A0A158BDB5</accession>
<dbReference type="InterPro" id="IPR007436">
    <property type="entry name" value="DUF485"/>
</dbReference>
<name>A0A158BDB5_9BURK</name>
<reference evidence="2" key="1">
    <citation type="submission" date="2016-01" db="EMBL/GenBank/DDBJ databases">
        <authorList>
            <person name="Peeters C."/>
        </authorList>
    </citation>
    <scope>NUCLEOTIDE SEQUENCE [LARGE SCALE GENOMIC DNA]</scope>
    <source>
        <strain evidence="2">LMG 29326</strain>
    </source>
</reference>
<dbReference type="InterPro" id="IPR052959">
    <property type="entry name" value="Inner_membrane_assoc"/>
</dbReference>
<protein>
    <submittedName>
        <fullName evidence="2">Membrane protein</fullName>
    </submittedName>
</protein>
<dbReference type="STRING" id="1777144.AWB83_03141"/>
<feature type="transmembrane region" description="Helical" evidence="1">
    <location>
        <begin position="59"/>
        <end position="84"/>
    </location>
</feature>
<feature type="transmembrane region" description="Helical" evidence="1">
    <location>
        <begin position="25"/>
        <end position="47"/>
    </location>
</feature>
<dbReference type="Pfam" id="PF04341">
    <property type="entry name" value="DUF485"/>
    <property type="match status" value="1"/>
</dbReference>
<keyword evidence="3" id="KW-1185">Reference proteome</keyword>
<dbReference type="PANTHER" id="PTHR38598">
    <property type="entry name" value="INNER MEMBRANE PROTEIN YJCH"/>
    <property type="match status" value="1"/>
</dbReference>
<evidence type="ECO:0000313" key="3">
    <source>
        <dbReference type="Proteomes" id="UP000054978"/>
    </source>
</evidence>
<dbReference type="AlphaFoldDB" id="A0A158BDB5"/>
<dbReference type="PANTHER" id="PTHR38598:SF1">
    <property type="entry name" value="INNER MEMBRANE PROTEIN YJCH"/>
    <property type="match status" value="1"/>
</dbReference>
<dbReference type="RefSeq" id="WP_087046504.1">
    <property type="nucleotide sequence ID" value="NZ_FCOB02000013.1"/>
</dbReference>
<keyword evidence="1" id="KW-1133">Transmembrane helix</keyword>
<organism evidence="2 3">
    <name type="scientific">Caballeronia ptereochthonis</name>
    <dbReference type="NCBI Taxonomy" id="1777144"/>
    <lineage>
        <taxon>Bacteria</taxon>
        <taxon>Pseudomonadati</taxon>
        <taxon>Pseudomonadota</taxon>
        <taxon>Betaproteobacteria</taxon>
        <taxon>Burkholderiales</taxon>
        <taxon>Burkholderiaceae</taxon>
        <taxon>Caballeronia</taxon>
    </lineage>
</organism>
<keyword evidence="1" id="KW-0472">Membrane</keyword>
<sequence>MQQVHIDRTAASPAYRRLVAQRRRFSLTLTALMVLTYYGFVLFVALAPHLLARPLYAGATMTIGVVAGVAIILIALGMTACYVLRANRTFDPSMNALLASVQQGG</sequence>
<evidence type="ECO:0000256" key="1">
    <source>
        <dbReference type="SAM" id="Phobius"/>
    </source>
</evidence>
<keyword evidence="1" id="KW-0812">Transmembrane</keyword>
<gene>
    <name evidence="2" type="ORF">AWB83_03141</name>
</gene>
<proteinExistence type="predicted"/>
<dbReference type="Proteomes" id="UP000054978">
    <property type="component" value="Unassembled WGS sequence"/>
</dbReference>